<dbReference type="EMBL" id="JAPFFF010000013">
    <property type="protein sequence ID" value="KAK8871963.1"/>
    <property type="molecule type" value="Genomic_DNA"/>
</dbReference>
<sequence length="141" mass="16323">MRSFKIAVTTKWEAKYIKRITKVSGAEWEPCSSPEKIDMNETGLYYDAIPPYTWTDENDKEAYVVSSGVQRRDTLVCTIRIDGEGFVSFIKHKNMNAKTINKQKFILDKGTKGMNLVEMKKWVKQFIDYAEPNDILIISNE</sequence>
<gene>
    <name evidence="1" type="ORF">M9Y10_007712</name>
</gene>
<organism evidence="1 2">
    <name type="scientific">Tritrichomonas musculus</name>
    <dbReference type="NCBI Taxonomy" id="1915356"/>
    <lineage>
        <taxon>Eukaryota</taxon>
        <taxon>Metamonada</taxon>
        <taxon>Parabasalia</taxon>
        <taxon>Tritrichomonadida</taxon>
        <taxon>Tritrichomonadidae</taxon>
        <taxon>Tritrichomonas</taxon>
    </lineage>
</organism>
<name>A0ABR2J241_9EUKA</name>
<keyword evidence="2" id="KW-1185">Reference proteome</keyword>
<evidence type="ECO:0000313" key="2">
    <source>
        <dbReference type="Proteomes" id="UP001470230"/>
    </source>
</evidence>
<proteinExistence type="predicted"/>
<evidence type="ECO:0000313" key="1">
    <source>
        <dbReference type="EMBL" id="KAK8871963.1"/>
    </source>
</evidence>
<comment type="caution">
    <text evidence="1">The sequence shown here is derived from an EMBL/GenBank/DDBJ whole genome shotgun (WGS) entry which is preliminary data.</text>
</comment>
<evidence type="ECO:0008006" key="3">
    <source>
        <dbReference type="Google" id="ProtNLM"/>
    </source>
</evidence>
<accession>A0ABR2J241</accession>
<reference evidence="1 2" key="1">
    <citation type="submission" date="2024-04" db="EMBL/GenBank/DDBJ databases">
        <title>Tritrichomonas musculus Genome.</title>
        <authorList>
            <person name="Alves-Ferreira E."/>
            <person name="Grigg M."/>
            <person name="Lorenzi H."/>
            <person name="Galac M."/>
        </authorList>
    </citation>
    <scope>NUCLEOTIDE SEQUENCE [LARGE SCALE GENOMIC DNA]</scope>
    <source>
        <strain evidence="1 2">EAF2021</strain>
    </source>
</reference>
<protein>
    <recommendedName>
        <fullName evidence="3">Phage protein</fullName>
    </recommendedName>
</protein>
<dbReference type="Proteomes" id="UP001470230">
    <property type="component" value="Unassembled WGS sequence"/>
</dbReference>